<dbReference type="GO" id="GO:0004386">
    <property type="term" value="F:helicase activity"/>
    <property type="evidence" value="ECO:0007669"/>
    <property type="project" value="UniProtKB-KW"/>
</dbReference>
<evidence type="ECO:0000259" key="4">
    <source>
        <dbReference type="PROSITE" id="PS51192"/>
    </source>
</evidence>
<dbReference type="InterPro" id="IPR000330">
    <property type="entry name" value="SNF2_N"/>
</dbReference>
<dbReference type="CDD" id="cd18793">
    <property type="entry name" value="SF2_C_SNF"/>
    <property type="match status" value="1"/>
</dbReference>
<dbReference type="InterPro" id="IPR049730">
    <property type="entry name" value="SNF2/RAD54-like_C"/>
</dbReference>
<feature type="domain" description="Helicase ATP-binding" evidence="4">
    <location>
        <begin position="657"/>
        <end position="817"/>
    </location>
</feature>
<reference evidence="6" key="1">
    <citation type="submission" date="2021-07" db="EMBL/GenBank/DDBJ databases">
        <title>Characterization of violacein-producing bacteria and related species.</title>
        <authorList>
            <person name="Wilson H.S."/>
            <person name="De Leon M.E."/>
        </authorList>
    </citation>
    <scope>NUCLEOTIDE SEQUENCE</scope>
    <source>
        <strain evidence="6">HSC-15S17</strain>
    </source>
</reference>
<dbReference type="AlphaFoldDB" id="A0AA41HD63"/>
<dbReference type="Pfam" id="PF00176">
    <property type="entry name" value="SNF2-rel_dom"/>
    <property type="match status" value="1"/>
</dbReference>
<dbReference type="GO" id="GO:0008270">
    <property type="term" value="F:zinc ion binding"/>
    <property type="evidence" value="ECO:0007669"/>
    <property type="project" value="UniProtKB-KW"/>
</dbReference>
<keyword evidence="6" id="KW-0067">ATP-binding</keyword>
<dbReference type="SMART" id="SM00487">
    <property type="entry name" value="DEXDc"/>
    <property type="match status" value="1"/>
</dbReference>
<keyword evidence="2" id="KW-0863">Zinc-finger</keyword>
<dbReference type="Pfam" id="PF04434">
    <property type="entry name" value="SWIM"/>
    <property type="match status" value="1"/>
</dbReference>
<protein>
    <submittedName>
        <fullName evidence="6">DEAD/DEAH box helicase</fullName>
    </submittedName>
</protein>
<dbReference type="PROSITE" id="PS51194">
    <property type="entry name" value="HELICASE_CTER"/>
    <property type="match status" value="1"/>
</dbReference>
<evidence type="ECO:0000259" key="5">
    <source>
        <dbReference type="PROSITE" id="PS51194"/>
    </source>
</evidence>
<accession>A0AA41HD63</accession>
<evidence type="ECO:0000256" key="1">
    <source>
        <dbReference type="ARBA" id="ARBA00022801"/>
    </source>
</evidence>
<evidence type="ECO:0000256" key="2">
    <source>
        <dbReference type="PROSITE-ProRule" id="PRU00325"/>
    </source>
</evidence>
<comment type="caution">
    <text evidence="6">The sequence shown here is derived from an EMBL/GenBank/DDBJ whole genome shotgun (WGS) entry which is preliminary data.</text>
</comment>
<dbReference type="PROSITE" id="PS50966">
    <property type="entry name" value="ZF_SWIM"/>
    <property type="match status" value="1"/>
</dbReference>
<dbReference type="Proteomes" id="UP001155901">
    <property type="component" value="Unassembled WGS sequence"/>
</dbReference>
<name>A0AA41HD63_9BURK</name>
<keyword evidence="1" id="KW-0378">Hydrolase</keyword>
<proteinExistence type="predicted"/>
<organism evidence="6 7">
    <name type="scientific">Duganella violaceipulchra</name>
    <dbReference type="NCBI Taxonomy" id="2849652"/>
    <lineage>
        <taxon>Bacteria</taxon>
        <taxon>Pseudomonadati</taxon>
        <taxon>Pseudomonadota</taxon>
        <taxon>Betaproteobacteria</taxon>
        <taxon>Burkholderiales</taxon>
        <taxon>Oxalobacteraceae</taxon>
        <taxon>Telluria group</taxon>
        <taxon>Duganella</taxon>
    </lineage>
</organism>
<gene>
    <name evidence="6" type="ORF">KVP70_30370</name>
</gene>
<dbReference type="InterPro" id="IPR014001">
    <property type="entry name" value="Helicase_ATP-bd"/>
</dbReference>
<dbReference type="EMBL" id="JAHTGR010000027">
    <property type="protein sequence ID" value="MBV6325230.1"/>
    <property type="molecule type" value="Genomic_DNA"/>
</dbReference>
<evidence type="ECO:0000313" key="7">
    <source>
        <dbReference type="Proteomes" id="UP001155901"/>
    </source>
</evidence>
<keyword evidence="2" id="KW-0479">Metal-binding</keyword>
<dbReference type="GO" id="GO:0005524">
    <property type="term" value="F:ATP binding"/>
    <property type="evidence" value="ECO:0007669"/>
    <property type="project" value="InterPro"/>
</dbReference>
<keyword evidence="2" id="KW-0862">Zinc</keyword>
<evidence type="ECO:0000313" key="6">
    <source>
        <dbReference type="EMBL" id="MBV6325230.1"/>
    </source>
</evidence>
<keyword evidence="6" id="KW-0347">Helicase</keyword>
<dbReference type="PROSITE" id="PS51192">
    <property type="entry name" value="HELICASE_ATP_BIND_1"/>
    <property type="match status" value="1"/>
</dbReference>
<sequence>MASSPLPCEPERSSRRMQLYTPDDVRRQFDSTTYARGADYHRRELVMQAGHEGELIKGKVRGNARTPYRQSIKLVVRGAALRFEGDCSCPMAYNCKHVVAVLLAAREAAAPAAQPALPYELSNWLGTVALHVQAAQREQQALQPAAKPTFRLIYVLMPEPGGPQPRLYLCKGRIAADGAIRSATQIKDLYAFQHSPPAFMRQQDHEPAQTFIVLLKSVWGPGGLELAGENVGKLLSQLEQMGALYLADDRTGLRAGLRQLQAGPARSGRLAWRAGDDGHLRLGWQFDDGAAPDGLLPVTPAQYLSGGRIGQLDLPAALAALPMKAWLSLVARSPRLAPAQMTAFAQAMQSSSLNGLLPLPQQGVSVRSGVRPQAALTLSSTEQGDCALLGFVYDGLRAGADPRAELTRVGAQGIERIERHPQDEAAAWSALDAAGFRPPDGAPVPADAPSGELRLATDRAWLRFMEEGLPRLRAEGWLIELAPGFRFDLSDIDDWYARVDEEPAGAGQDWLDLELGIVVHGQPVPLLPVLVQLIRQAPRDFEPAALEARADDEPLLAALPDGARVALPWGRVKPILRTLGELYFTDRIGNALRLPALDLARLAELEAGAQLRWTGGERLRALGRKLAAFERVQPVAAPAGLQASLRPYQSEGLAWMQFLREYELAGILADDMGLGKTIQTLSHILTEKEAGRLTAPALVVAPTSLMPNWQAEAARFTPGLRVLALTGPERLGRFGDMAGADLVLTSYALLPRDEEALRRQPFHLLILDESQYIKNSRSKAAQTAGLLQARHRLCLTGTPLQNHLGELWSQFHFLMPGLLGSEQAFNAEFRKPIEKLGDSGRNALLIRRIKPFLLRRTKDLVAKELPPKTEMVRMVDLAGAQRDLYETVRLAMDRKVRDEIARKGVARSQIVILDALLKLRQVCCDPRLLKVAGKRKTEAPSAKLQVLMELVDELLAEGRKLLVFSQFTSMLALIEAELQARAVPYALLTGDTVDRAAQVDAFQGGLVPVFLISLKAGGVGLNLTAADTVIHYDPWWNPAAENQATDRAWRIGQDKPVFVYRLIARGTLEEKIQELQRTKAGLADAVLAGGEMQGLQITAEDLLGVLSAE</sequence>
<dbReference type="SMART" id="SM00490">
    <property type="entry name" value="HELICc"/>
    <property type="match status" value="1"/>
</dbReference>
<dbReference type="InterPro" id="IPR001650">
    <property type="entry name" value="Helicase_C-like"/>
</dbReference>
<dbReference type="InterPro" id="IPR007527">
    <property type="entry name" value="Znf_SWIM"/>
</dbReference>
<dbReference type="Pfam" id="PF00271">
    <property type="entry name" value="Helicase_C"/>
    <property type="match status" value="1"/>
</dbReference>
<feature type="domain" description="Helicase C-terminal" evidence="5">
    <location>
        <begin position="946"/>
        <end position="1103"/>
    </location>
</feature>
<dbReference type="CDD" id="cd18012">
    <property type="entry name" value="DEXQc_arch_SWI2_SNF2"/>
    <property type="match status" value="1"/>
</dbReference>
<keyword evidence="6" id="KW-0547">Nucleotide-binding</keyword>
<dbReference type="PANTHER" id="PTHR10799">
    <property type="entry name" value="SNF2/RAD54 HELICASE FAMILY"/>
    <property type="match status" value="1"/>
</dbReference>
<feature type="domain" description="SWIM-type" evidence="3">
    <location>
        <begin position="72"/>
        <end position="106"/>
    </location>
</feature>
<evidence type="ECO:0000259" key="3">
    <source>
        <dbReference type="PROSITE" id="PS50966"/>
    </source>
</evidence>
<dbReference type="GO" id="GO:0016787">
    <property type="term" value="F:hydrolase activity"/>
    <property type="evidence" value="ECO:0007669"/>
    <property type="project" value="UniProtKB-KW"/>
</dbReference>